<dbReference type="PROSITE" id="PS51054">
    <property type="entry name" value="ORANGE"/>
    <property type="match status" value="1"/>
</dbReference>
<proteinExistence type="predicted"/>
<dbReference type="InterPro" id="IPR003650">
    <property type="entry name" value="Orange_dom"/>
</dbReference>
<protein>
    <submittedName>
        <fullName evidence="2">Orange domain-containing protein</fullName>
    </submittedName>
</protein>
<evidence type="ECO:0000259" key="1">
    <source>
        <dbReference type="PROSITE" id="PS51054"/>
    </source>
</evidence>
<dbReference type="GO" id="GO:0003677">
    <property type="term" value="F:DNA binding"/>
    <property type="evidence" value="ECO:0007669"/>
    <property type="project" value="InterPro"/>
</dbReference>
<dbReference type="Gene3D" id="6.10.250.980">
    <property type="match status" value="1"/>
</dbReference>
<name>A0AAV4R6I4_9ARAC</name>
<dbReference type="SUPFAM" id="SSF158457">
    <property type="entry name" value="Orange domain-like"/>
    <property type="match status" value="1"/>
</dbReference>
<keyword evidence="3" id="KW-1185">Reference proteome</keyword>
<reference evidence="2 3" key="1">
    <citation type="submission" date="2021-06" db="EMBL/GenBank/DDBJ databases">
        <title>Caerostris darwini draft genome.</title>
        <authorList>
            <person name="Kono N."/>
            <person name="Arakawa K."/>
        </authorList>
    </citation>
    <scope>NUCLEOTIDE SEQUENCE [LARGE SCALE GENOMIC DNA]</scope>
</reference>
<evidence type="ECO:0000313" key="3">
    <source>
        <dbReference type="Proteomes" id="UP001054837"/>
    </source>
</evidence>
<accession>A0AAV4R6I4</accession>
<organism evidence="2 3">
    <name type="scientific">Caerostris darwini</name>
    <dbReference type="NCBI Taxonomy" id="1538125"/>
    <lineage>
        <taxon>Eukaryota</taxon>
        <taxon>Metazoa</taxon>
        <taxon>Ecdysozoa</taxon>
        <taxon>Arthropoda</taxon>
        <taxon>Chelicerata</taxon>
        <taxon>Arachnida</taxon>
        <taxon>Araneae</taxon>
        <taxon>Araneomorphae</taxon>
        <taxon>Entelegynae</taxon>
        <taxon>Araneoidea</taxon>
        <taxon>Araneidae</taxon>
        <taxon>Caerostris</taxon>
    </lineage>
</organism>
<gene>
    <name evidence="2" type="primary">AVEN_62195_1</name>
    <name evidence="2" type="ORF">CDAR_588951</name>
</gene>
<dbReference type="EMBL" id="BPLQ01005582">
    <property type="protein sequence ID" value="GIY15807.1"/>
    <property type="molecule type" value="Genomic_DNA"/>
</dbReference>
<dbReference type="AlphaFoldDB" id="A0AAV4R6I4"/>
<feature type="domain" description="Orange" evidence="1">
    <location>
        <begin position="27"/>
        <end position="62"/>
    </location>
</feature>
<dbReference type="GO" id="GO:0006355">
    <property type="term" value="P:regulation of DNA-templated transcription"/>
    <property type="evidence" value="ECO:0007669"/>
    <property type="project" value="InterPro"/>
</dbReference>
<comment type="caution">
    <text evidence="2">The sequence shown here is derived from an EMBL/GenBank/DDBJ whole genome shotgun (WGS) entry which is preliminary data.</text>
</comment>
<evidence type="ECO:0000313" key="2">
    <source>
        <dbReference type="EMBL" id="GIY15807.1"/>
    </source>
</evidence>
<dbReference type="Proteomes" id="UP001054837">
    <property type="component" value="Unassembled WGS sequence"/>
</dbReference>
<sequence>MPDVPEHSNEDTLEASAAEDDRYAELLLAGFRACAKEALRFLLEEEGLTPDHPLPAGLNEHLLRQQCHLAETLHNDSGVDLEESFMSFTTDGDTTVSDYDYNSEKSSDLAAGSAETVLPLHSCDSFNLSTDELNVSLEKSDDENVYTDDMTTKIHTYQS</sequence>